<dbReference type="Proteomes" id="UP000887222">
    <property type="component" value="Unassembled WGS sequence"/>
</dbReference>
<reference evidence="10 11" key="1">
    <citation type="journal article" date="2022" name="Int. J. Syst. Evol. Microbiol.">
        <title>Noviherbaspirillum aridicola sp. nov., isolated from an arid soil in Pakistan.</title>
        <authorList>
            <person name="Khan I.U."/>
            <person name="Saqib M."/>
            <person name="Amin A."/>
            <person name="Hussain F."/>
            <person name="Li L."/>
            <person name="Liu Y.H."/>
            <person name="Fang B.Z."/>
            <person name="Ahmed I."/>
            <person name="Li W.J."/>
        </authorList>
    </citation>
    <scope>NUCLEOTIDE SEQUENCE [LARGE SCALE GENOMIC DNA]</scope>
    <source>
        <strain evidence="10 11">NCCP-691</strain>
    </source>
</reference>
<comment type="caution">
    <text evidence="10">The sequence shown here is derived from an EMBL/GenBank/DDBJ whole genome shotgun (WGS) entry which is preliminary data.</text>
</comment>
<dbReference type="InterPro" id="IPR041739">
    <property type="entry name" value="G5K_ProB"/>
</dbReference>
<dbReference type="Pfam" id="PF00696">
    <property type="entry name" value="AA_kinase"/>
    <property type="match status" value="1"/>
</dbReference>
<comment type="pathway">
    <text evidence="8">Amino-acid biosynthesis; L-proline biosynthesis; L-glutamate 5-semialdehyde from L-glutamate: step 1/2.</text>
</comment>
<keyword evidence="5 8" id="KW-0547">Nucleotide-binding</keyword>
<evidence type="ECO:0000256" key="5">
    <source>
        <dbReference type="ARBA" id="ARBA00022741"/>
    </source>
</evidence>
<accession>A0ABQ4Q2A6</accession>
<feature type="binding site" evidence="8">
    <location>
        <position position="117"/>
    </location>
    <ligand>
        <name>substrate</name>
    </ligand>
</feature>
<feature type="binding site" evidence="8">
    <location>
        <position position="129"/>
    </location>
    <ligand>
        <name>substrate</name>
    </ligand>
</feature>
<protein>
    <recommendedName>
        <fullName evidence="8">Glutamate 5-kinase</fullName>
        <ecNumber evidence="8">2.7.2.11</ecNumber>
    </recommendedName>
    <alternativeName>
        <fullName evidence="8">Gamma-glutamyl kinase</fullName>
        <shortName evidence="8">GK</shortName>
    </alternativeName>
</protein>
<dbReference type="InterPro" id="IPR036974">
    <property type="entry name" value="PUA_sf"/>
</dbReference>
<dbReference type="Gene3D" id="2.30.130.10">
    <property type="entry name" value="PUA domain"/>
    <property type="match status" value="1"/>
</dbReference>
<evidence type="ECO:0000256" key="8">
    <source>
        <dbReference type="HAMAP-Rule" id="MF_00456"/>
    </source>
</evidence>
<dbReference type="EC" id="2.7.2.11" evidence="8"/>
<dbReference type="InterPro" id="IPR001057">
    <property type="entry name" value="Glu/AcGlu_kinase"/>
</dbReference>
<dbReference type="SUPFAM" id="SSF88697">
    <property type="entry name" value="PUA domain-like"/>
    <property type="match status" value="1"/>
</dbReference>
<gene>
    <name evidence="10" type="primary">proB_1</name>
    <name evidence="8" type="synonym">proB</name>
    <name evidence="10" type="ORF">NCCP691_09490</name>
</gene>
<dbReference type="PIRSF" id="PIRSF000729">
    <property type="entry name" value="GK"/>
    <property type="match status" value="1"/>
</dbReference>
<evidence type="ECO:0000313" key="10">
    <source>
        <dbReference type="EMBL" id="GIZ50935.1"/>
    </source>
</evidence>
<keyword evidence="4 8" id="KW-0808">Transferase</keyword>
<feature type="binding site" evidence="8">
    <location>
        <position position="30"/>
    </location>
    <ligand>
        <name>substrate</name>
    </ligand>
</feature>
<keyword evidence="6 8" id="KW-0418">Kinase</keyword>
<evidence type="ECO:0000256" key="4">
    <source>
        <dbReference type="ARBA" id="ARBA00022679"/>
    </source>
</evidence>
<dbReference type="EMBL" id="BPMK01000003">
    <property type="protein sequence ID" value="GIZ50935.1"/>
    <property type="molecule type" value="Genomic_DNA"/>
</dbReference>
<feature type="domain" description="Aspartate/glutamate/uridylate kinase" evidence="9">
    <location>
        <begin position="5"/>
        <end position="208"/>
    </location>
</feature>
<dbReference type="HAMAP" id="MF_00456">
    <property type="entry name" value="ProB"/>
    <property type="match status" value="1"/>
</dbReference>
<dbReference type="InterPro" id="IPR001048">
    <property type="entry name" value="Asp/Glu/Uridylate_kinase"/>
</dbReference>
<evidence type="ECO:0000256" key="2">
    <source>
        <dbReference type="ARBA" id="ARBA00022605"/>
    </source>
</evidence>
<comment type="catalytic activity">
    <reaction evidence="8">
        <text>L-glutamate + ATP = L-glutamyl 5-phosphate + ADP</text>
        <dbReference type="Rhea" id="RHEA:14877"/>
        <dbReference type="ChEBI" id="CHEBI:29985"/>
        <dbReference type="ChEBI" id="CHEBI:30616"/>
        <dbReference type="ChEBI" id="CHEBI:58274"/>
        <dbReference type="ChEBI" id="CHEBI:456216"/>
        <dbReference type="EC" id="2.7.2.11"/>
    </reaction>
</comment>
<comment type="function">
    <text evidence="8">Catalyzes the transfer of a phosphate group to glutamate to form L-glutamate 5-phosphate.</text>
</comment>
<dbReference type="PROSITE" id="PS50890">
    <property type="entry name" value="PUA"/>
    <property type="match status" value="1"/>
</dbReference>
<dbReference type="SUPFAM" id="SSF53633">
    <property type="entry name" value="Carbamate kinase-like"/>
    <property type="match status" value="1"/>
</dbReference>
<dbReference type="Gene3D" id="3.40.1160.10">
    <property type="entry name" value="Acetylglutamate kinase-like"/>
    <property type="match status" value="1"/>
</dbReference>
<evidence type="ECO:0000259" key="9">
    <source>
        <dbReference type="Pfam" id="PF00696"/>
    </source>
</evidence>
<dbReference type="InterPro" id="IPR005715">
    <property type="entry name" value="Glu_5kinase/COase_Synthase"/>
</dbReference>
<proteinExistence type="inferred from homology"/>
<sequence length="351" mass="37112">MGLDRHALQGWVDQICGLRRAGLDVVLVSSGAIAEGVVRLGWRQRPSQLPRLQAAAAVGQMGLMQAYEDAFRLHGVHAAQLLLTHDDFADRARYVNVAATIRTLLRMGVIPVINENDTVSTEEVCFGDNDMLAALVGNMIGAGHLLILTDQEGLYTRDPRKSADARLIAHAPADAAWLREAAGGSGAWGRGGMASKVRAAGLFALSGGATTIAAGHTRNLMARISQGEPIGTRLEPGRCRLQRRGLWLAGCLRAKGALIVARQQANPEEMVADLTVGLSAAVRGDFAAGETIEIEDTNGGKLGKGISNYSARDIKRMIADAASPHASSPAVAKPVISYRNIVPHSILEGLA</sequence>
<keyword evidence="2 8" id="KW-0028">Amino-acid biosynthesis</keyword>
<dbReference type="PANTHER" id="PTHR43654:SF1">
    <property type="entry name" value="ISOPENTENYL PHOSPHATE KINASE"/>
    <property type="match status" value="1"/>
</dbReference>
<comment type="subcellular location">
    <subcellularLocation>
        <location evidence="8">Cytoplasm</location>
    </subcellularLocation>
</comment>
<organism evidence="10 11">
    <name type="scientific">Noviherbaspirillum aridicola</name>
    <dbReference type="NCBI Taxonomy" id="2849687"/>
    <lineage>
        <taxon>Bacteria</taxon>
        <taxon>Pseudomonadati</taxon>
        <taxon>Pseudomonadota</taxon>
        <taxon>Betaproteobacteria</taxon>
        <taxon>Burkholderiales</taxon>
        <taxon>Oxalobacteraceae</taxon>
        <taxon>Noviherbaspirillum</taxon>
    </lineage>
</organism>
<dbReference type="CDD" id="cd04242">
    <property type="entry name" value="AAK_G5K_ProB"/>
    <property type="match status" value="1"/>
</dbReference>
<evidence type="ECO:0000256" key="7">
    <source>
        <dbReference type="ARBA" id="ARBA00022840"/>
    </source>
</evidence>
<evidence type="ECO:0000256" key="6">
    <source>
        <dbReference type="ARBA" id="ARBA00022777"/>
    </source>
</evidence>
<keyword evidence="7 8" id="KW-0067">ATP-binding</keyword>
<name>A0ABQ4Q2A6_9BURK</name>
<dbReference type="PANTHER" id="PTHR43654">
    <property type="entry name" value="GLUTAMATE 5-KINASE"/>
    <property type="match status" value="1"/>
</dbReference>
<keyword evidence="11" id="KW-1185">Reference proteome</keyword>
<feature type="binding site" evidence="8">
    <location>
        <begin position="149"/>
        <end position="150"/>
    </location>
    <ligand>
        <name>ATP</name>
        <dbReference type="ChEBI" id="CHEBI:30616"/>
    </ligand>
</feature>
<evidence type="ECO:0000256" key="1">
    <source>
        <dbReference type="ARBA" id="ARBA00022490"/>
    </source>
</evidence>
<evidence type="ECO:0000256" key="3">
    <source>
        <dbReference type="ARBA" id="ARBA00022650"/>
    </source>
</evidence>
<dbReference type="InterPro" id="IPR011529">
    <property type="entry name" value="Glu_5kinase"/>
</dbReference>
<keyword evidence="3 8" id="KW-0641">Proline biosynthesis</keyword>
<comment type="similarity">
    <text evidence="8">Belongs to the glutamate 5-kinase family.</text>
</comment>
<keyword evidence="1 8" id="KW-0963">Cytoplasm</keyword>
<comment type="caution">
    <text evidence="8">Lacks conserved residue(s) required for the propagation of feature annotation.</text>
</comment>
<dbReference type="NCBIfam" id="TIGR01027">
    <property type="entry name" value="proB"/>
    <property type="match status" value="1"/>
</dbReference>
<dbReference type="InterPro" id="IPR036393">
    <property type="entry name" value="AceGlu_kinase-like_sf"/>
</dbReference>
<evidence type="ECO:0000313" key="11">
    <source>
        <dbReference type="Proteomes" id="UP000887222"/>
    </source>
</evidence>
<dbReference type="PRINTS" id="PR00474">
    <property type="entry name" value="GLU5KINASE"/>
</dbReference>
<dbReference type="InterPro" id="IPR015947">
    <property type="entry name" value="PUA-like_sf"/>
</dbReference>